<accession>A0A7Y9ATD9</accession>
<dbReference type="InterPro" id="IPR010093">
    <property type="entry name" value="SinI_DNA-bd"/>
</dbReference>
<comment type="caution">
    <text evidence="2">The sequence shown here is derived from an EMBL/GenBank/DDBJ whole genome shotgun (WGS) entry which is preliminary data.</text>
</comment>
<reference evidence="2 3" key="1">
    <citation type="submission" date="2020-07" db="EMBL/GenBank/DDBJ databases">
        <title>Sequencing the genomes of 1000 actinobacteria strains.</title>
        <authorList>
            <person name="Klenk H.-P."/>
        </authorList>
    </citation>
    <scope>NUCLEOTIDE SEQUENCE [LARGE SCALE GENOMIC DNA]</scope>
    <source>
        <strain evidence="2 3">DSM 7487</strain>
    </source>
</reference>
<dbReference type="NCBIfam" id="TIGR01764">
    <property type="entry name" value="excise"/>
    <property type="match status" value="1"/>
</dbReference>
<protein>
    <submittedName>
        <fullName evidence="2">Excisionase family DNA binding protein</fullName>
    </submittedName>
</protein>
<dbReference type="InterPro" id="IPR041657">
    <property type="entry name" value="HTH_17"/>
</dbReference>
<evidence type="ECO:0000259" key="1">
    <source>
        <dbReference type="Pfam" id="PF12728"/>
    </source>
</evidence>
<gene>
    <name evidence="2" type="ORF">BJ968_000919</name>
</gene>
<organism evidence="2 3">
    <name type="scientific">Kineococcus aurantiacus</name>
    <dbReference type="NCBI Taxonomy" id="37633"/>
    <lineage>
        <taxon>Bacteria</taxon>
        <taxon>Bacillati</taxon>
        <taxon>Actinomycetota</taxon>
        <taxon>Actinomycetes</taxon>
        <taxon>Kineosporiales</taxon>
        <taxon>Kineosporiaceae</taxon>
        <taxon>Kineococcus</taxon>
    </lineage>
</organism>
<feature type="domain" description="Helix-turn-helix" evidence="1">
    <location>
        <begin position="6"/>
        <end position="55"/>
    </location>
</feature>
<dbReference type="Pfam" id="PF12728">
    <property type="entry name" value="HTH_17"/>
    <property type="match status" value="1"/>
</dbReference>
<dbReference type="RefSeq" id="WP_179749639.1">
    <property type="nucleotide sequence ID" value="NZ_BAAAGN010000006.1"/>
</dbReference>
<proteinExistence type="predicted"/>
<evidence type="ECO:0000313" key="2">
    <source>
        <dbReference type="EMBL" id="NYD21379.1"/>
    </source>
</evidence>
<evidence type="ECO:0000313" key="3">
    <source>
        <dbReference type="Proteomes" id="UP000521922"/>
    </source>
</evidence>
<sequence length="80" mass="9178">MPARQMLNVVDAADYLGVTTRFMRRLVEERRITHVKVGHFVRFPTEVLDEFLRQGTRPAVHGASALDREEFAQRGTAPVR</sequence>
<dbReference type="AlphaFoldDB" id="A0A7Y9ATD9"/>
<dbReference type="GO" id="GO:0003677">
    <property type="term" value="F:DNA binding"/>
    <property type="evidence" value="ECO:0007669"/>
    <property type="project" value="InterPro"/>
</dbReference>
<dbReference type="Proteomes" id="UP000521922">
    <property type="component" value="Unassembled WGS sequence"/>
</dbReference>
<name>A0A7Y9ATD9_9ACTN</name>
<dbReference type="EMBL" id="JACCBB010000001">
    <property type="protein sequence ID" value="NYD21379.1"/>
    <property type="molecule type" value="Genomic_DNA"/>
</dbReference>
<keyword evidence="3" id="KW-1185">Reference proteome</keyword>